<dbReference type="EMBL" id="JAGRQH010000001">
    <property type="protein sequence ID" value="MBR0558817.1"/>
    <property type="molecule type" value="Genomic_DNA"/>
</dbReference>
<comment type="caution">
    <text evidence="3">The sequence shown here is derived from an EMBL/GenBank/DDBJ whole genome shotgun (WGS) entry which is preliminary data.</text>
</comment>
<evidence type="ECO:0000313" key="3">
    <source>
        <dbReference type="EMBL" id="MBR0558817.1"/>
    </source>
</evidence>
<reference evidence="3 4" key="1">
    <citation type="submission" date="2021-04" db="EMBL/GenBank/DDBJ databases">
        <title>The complete genome sequence of Neokomagataea sp. TBRC 2177.</title>
        <authorList>
            <person name="Charoenyingcharoen P."/>
            <person name="Yukphan P."/>
        </authorList>
    </citation>
    <scope>NUCLEOTIDE SEQUENCE [LARGE SCALE GENOMIC DNA]</scope>
    <source>
        <strain evidence="3 4">TBRC 2177</strain>
    </source>
</reference>
<organism evidence="3 4">
    <name type="scientific">Neokomagataea anthophila</name>
    <dbReference type="NCBI Taxonomy" id="2826925"/>
    <lineage>
        <taxon>Bacteria</taxon>
        <taxon>Pseudomonadati</taxon>
        <taxon>Pseudomonadota</taxon>
        <taxon>Alphaproteobacteria</taxon>
        <taxon>Acetobacterales</taxon>
        <taxon>Acetobacteraceae</taxon>
        <taxon>Neokomagataea</taxon>
    </lineage>
</organism>
<dbReference type="Pfam" id="PF14373">
    <property type="entry name" value="Imm_superinfect"/>
    <property type="match status" value="1"/>
</dbReference>
<feature type="transmembrane region" description="Helical" evidence="2">
    <location>
        <begin position="46"/>
        <end position="72"/>
    </location>
</feature>
<dbReference type="RefSeq" id="WP_211680350.1">
    <property type="nucleotide sequence ID" value="NZ_JAGRQH010000001.1"/>
</dbReference>
<feature type="region of interest" description="Disordered" evidence="1">
    <location>
        <begin position="87"/>
        <end position="109"/>
    </location>
</feature>
<keyword evidence="2" id="KW-0812">Transmembrane</keyword>
<keyword evidence="2" id="KW-1133">Transmembrane helix</keyword>
<dbReference type="Proteomes" id="UP000677812">
    <property type="component" value="Unassembled WGS sequence"/>
</dbReference>
<sequence length="109" mass="12210">MDYHYYYHANHDGIVLLIFFFVILPILSLGFYFLPSIIALNRRSDYVGLVCITNLLVGWTFFGWFIALYMALTMPGRVHRVPPVLPGQGGFGPQGGVSPHTPPPGWGRS</sequence>
<protein>
    <submittedName>
        <fullName evidence="3">Superinfection immunity protein</fullName>
    </submittedName>
</protein>
<evidence type="ECO:0000313" key="4">
    <source>
        <dbReference type="Proteomes" id="UP000677812"/>
    </source>
</evidence>
<gene>
    <name evidence="3" type="ORF">KB213_01905</name>
</gene>
<accession>A0ABS5E4I7</accession>
<feature type="transmembrane region" description="Helical" evidence="2">
    <location>
        <begin position="14"/>
        <end position="34"/>
    </location>
</feature>
<name>A0ABS5E4I7_9PROT</name>
<feature type="compositionally biased region" description="Pro residues" evidence="1">
    <location>
        <begin position="100"/>
        <end position="109"/>
    </location>
</feature>
<dbReference type="InterPro" id="IPR016410">
    <property type="entry name" value="Phage_imm"/>
</dbReference>
<keyword evidence="2" id="KW-0472">Membrane</keyword>
<proteinExistence type="predicted"/>
<evidence type="ECO:0000256" key="2">
    <source>
        <dbReference type="SAM" id="Phobius"/>
    </source>
</evidence>
<keyword evidence="4" id="KW-1185">Reference proteome</keyword>
<evidence type="ECO:0000256" key="1">
    <source>
        <dbReference type="SAM" id="MobiDB-lite"/>
    </source>
</evidence>